<dbReference type="OrthoDB" id="6752233at2759"/>
<dbReference type="EMBL" id="CAKOFQ010006877">
    <property type="protein sequence ID" value="CAH1979336.1"/>
    <property type="molecule type" value="Genomic_DNA"/>
</dbReference>
<evidence type="ECO:0000313" key="2">
    <source>
        <dbReference type="Proteomes" id="UP001152888"/>
    </source>
</evidence>
<dbReference type="Proteomes" id="UP001152888">
    <property type="component" value="Unassembled WGS sequence"/>
</dbReference>
<comment type="caution">
    <text evidence="1">The sequence shown here is derived from an EMBL/GenBank/DDBJ whole genome shotgun (WGS) entry which is preliminary data.</text>
</comment>
<evidence type="ECO:0000313" key="1">
    <source>
        <dbReference type="EMBL" id="CAH1979336.1"/>
    </source>
</evidence>
<sequence>MDFIQTFNESYEKLANKSIVNILWKEILQEERTEDHLDELIEYSFHYPVDTDAYLERLLEKFDILHKQELRSIDGHLKAYIITFLYYCTMKDNSRVSVHTTLLASSLYIKLVSIPGVGKIFDEPNMLKGQLILLVKIAKERNIDVARKRYIVKLFKKYALKKKPDIAILQGIANTFVLAGLMVSTEVVNNFESVKGFTKYCLHCLRRLIEAEENDQNIKGLFESVFRCFRRSVIEPIPNKPAAISVIIAFVRDVLQNEMDVHKFQSVLDGFCLVWGREDFDHYEEAVVMMNFLKAEYYKELLRRMVLYTQSKNHKNYSINVFNLFYGMIKNFPNFPLDKVDVFSTCVFRNIIFHFVDSDKHMADRAINVVTNICELKDNPLVNHLLSPAQGISRFISTEVLLCSFVEVADQRWGASPRNQNLLMILSKVLPLSNVHEELVQQVLGVVCKDCTPHSLKPALPRLHELFCIMSLKQQIGVAEAVLRIIFKMAMHPDATSAEYCEHLFHCLLNPSVIDGITYSSRFYYNLLLNSDFEFEPLFIKCQRKIRPHHVKNTINQLDYNEPASALLLCCLLNYCKYEDITALLRFYIDNFAQISVRQIAGHLAVAFQQILTNHTLAEEDVPQLDVLQSLIMEALFEHNFPVNSIKPSYLLFQNIRNLLRIDTQHYTLDQLMFITSNRAFNRINNPQFGDPGSIMYLAELCLLLNKLPTENVLTILESFMNDSFKVEVAAAETPDIYIQLITLFTTIAMMKKTKIPQAVRYLKQAIAEENQIIKVLAYKLYYSLCQEMTHEYEDVLRFAFKEVVYGDPCLVKICIITLEELIHHNYTKLDSHNFFRFIYALGCDDMCIFMREILKKRFIFSNMNDISRFYVQSVVYCHTFTKLPNYSIDSAFEEDLVRIKFKMDAPKELIIFLFNALPISKKFHVLVEISLIFNDILQGNATIEDNFFEVVKDLILPFKLIGSGAGVVTEKNYYVNVCKSIEKQIVNHDPHFNGECHNVEYDAQIRRCTMALLDFLFFENAQFADILQITLFDAVMHWIDFVKPEIIRYTYEERGKDLISYFPKILKLYRTNKAKFTVLDSLPMGVDHFRQDDKIELKAEDRYLLKSMSRT</sequence>
<reference evidence="1" key="1">
    <citation type="submission" date="2022-03" db="EMBL/GenBank/DDBJ databases">
        <authorList>
            <person name="Sayadi A."/>
        </authorList>
    </citation>
    <scope>NUCLEOTIDE SEQUENCE</scope>
</reference>
<proteinExistence type="predicted"/>
<dbReference type="AlphaFoldDB" id="A0A9P0PBD7"/>
<protein>
    <submittedName>
        <fullName evidence="1">Uncharacterized protein</fullName>
    </submittedName>
</protein>
<organism evidence="1 2">
    <name type="scientific">Acanthoscelides obtectus</name>
    <name type="common">Bean weevil</name>
    <name type="synonym">Bruchus obtectus</name>
    <dbReference type="NCBI Taxonomy" id="200917"/>
    <lineage>
        <taxon>Eukaryota</taxon>
        <taxon>Metazoa</taxon>
        <taxon>Ecdysozoa</taxon>
        <taxon>Arthropoda</taxon>
        <taxon>Hexapoda</taxon>
        <taxon>Insecta</taxon>
        <taxon>Pterygota</taxon>
        <taxon>Neoptera</taxon>
        <taxon>Endopterygota</taxon>
        <taxon>Coleoptera</taxon>
        <taxon>Polyphaga</taxon>
        <taxon>Cucujiformia</taxon>
        <taxon>Chrysomeloidea</taxon>
        <taxon>Chrysomelidae</taxon>
        <taxon>Bruchinae</taxon>
        <taxon>Bruchini</taxon>
        <taxon>Acanthoscelides</taxon>
    </lineage>
</organism>
<keyword evidence="2" id="KW-1185">Reference proteome</keyword>
<gene>
    <name evidence="1" type="ORF">ACAOBT_LOCUS13394</name>
</gene>
<name>A0A9P0PBD7_ACAOB</name>
<accession>A0A9P0PBD7</accession>